<evidence type="ECO:0000259" key="1">
    <source>
        <dbReference type="Pfam" id="PF00462"/>
    </source>
</evidence>
<dbReference type="EMBL" id="LN890560">
    <property type="protein sequence ID" value="CUS20304.1"/>
    <property type="molecule type" value="Genomic_DNA"/>
</dbReference>
<dbReference type="Proteomes" id="UP000236544">
    <property type="component" value="Unassembled WGS sequence"/>
</dbReference>
<dbReference type="OrthoDB" id="418495at2759"/>
<keyword evidence="3" id="KW-1185">Reference proteome</keyword>
<dbReference type="GO" id="GO:0016491">
    <property type="term" value="F:oxidoreductase activity"/>
    <property type="evidence" value="ECO:0007669"/>
    <property type="project" value="UniProtKB-ARBA"/>
</dbReference>
<dbReference type="Gene3D" id="3.40.30.10">
    <property type="entry name" value="Glutaredoxin"/>
    <property type="match status" value="1"/>
</dbReference>
<gene>
    <name evidence="2" type="ORF">LAQU0_S01e03598g</name>
</gene>
<proteinExistence type="predicted"/>
<reference evidence="3" key="1">
    <citation type="submission" date="2015-10" db="EMBL/GenBank/DDBJ databases">
        <authorList>
            <person name="Devillers H."/>
        </authorList>
    </citation>
    <scope>NUCLEOTIDE SEQUENCE [LARGE SCALE GENOMIC DNA]</scope>
</reference>
<protein>
    <submittedName>
        <fullName evidence="2">LAQU0S01e03598g1_1</fullName>
    </submittedName>
</protein>
<name>A0A0P1KKT9_9SACH</name>
<dbReference type="Pfam" id="PF00462">
    <property type="entry name" value="Glutaredoxin"/>
    <property type="match status" value="1"/>
</dbReference>
<dbReference type="InterPro" id="IPR036249">
    <property type="entry name" value="Thioredoxin-like_sf"/>
</dbReference>
<dbReference type="InterPro" id="IPR002109">
    <property type="entry name" value="Glutaredoxin"/>
</dbReference>
<accession>A0A0P1KKT9</accession>
<organism evidence="2 3">
    <name type="scientific">Lachancea quebecensis</name>
    <dbReference type="NCBI Taxonomy" id="1654605"/>
    <lineage>
        <taxon>Eukaryota</taxon>
        <taxon>Fungi</taxon>
        <taxon>Dikarya</taxon>
        <taxon>Ascomycota</taxon>
        <taxon>Saccharomycotina</taxon>
        <taxon>Saccharomycetes</taxon>
        <taxon>Saccharomycetales</taxon>
        <taxon>Saccharomycetaceae</taxon>
        <taxon>Lachancea</taxon>
    </lineage>
</organism>
<evidence type="ECO:0000313" key="3">
    <source>
        <dbReference type="Proteomes" id="UP000236544"/>
    </source>
</evidence>
<dbReference type="AlphaFoldDB" id="A0A0P1KKT9"/>
<dbReference type="SUPFAM" id="SSF52833">
    <property type="entry name" value="Thioredoxin-like"/>
    <property type="match status" value="1"/>
</dbReference>
<evidence type="ECO:0000313" key="2">
    <source>
        <dbReference type="EMBL" id="CUS20304.1"/>
    </source>
</evidence>
<sequence>MSQYVAEAKQIIRSHKYVMLTANWCPDCVYANSIWRKFGVLNKVSQFEVGGYDRVKLNKYRDAFAEVAGIRNLPTIFVDGKVWGTEAELHKYEREGTLLEELKKIGLID</sequence>
<feature type="domain" description="Glutaredoxin" evidence="1">
    <location>
        <begin position="18"/>
        <end position="83"/>
    </location>
</feature>
<dbReference type="PROSITE" id="PS51354">
    <property type="entry name" value="GLUTAREDOXIN_2"/>
    <property type="match status" value="1"/>
</dbReference>